<dbReference type="Pfam" id="PF00615">
    <property type="entry name" value="RGS"/>
    <property type="match status" value="1"/>
</dbReference>
<dbReference type="GeneID" id="90074063"/>
<dbReference type="PROSITE" id="PS50132">
    <property type="entry name" value="RGS"/>
    <property type="match status" value="1"/>
</dbReference>
<dbReference type="PANTHER" id="PTHR13155:SF1">
    <property type="entry name" value="A-KINASE ANCHOR PROTEIN 10, MITOCHONDRIAL"/>
    <property type="match status" value="1"/>
</dbReference>
<feature type="domain" description="RGS" evidence="3">
    <location>
        <begin position="298"/>
        <end position="399"/>
    </location>
</feature>
<feature type="region of interest" description="Disordered" evidence="1">
    <location>
        <begin position="121"/>
        <end position="172"/>
    </location>
</feature>
<name>A0AAV5QPJ3_9ASCO</name>
<evidence type="ECO:0000256" key="1">
    <source>
        <dbReference type="SAM" id="MobiDB-lite"/>
    </source>
</evidence>
<dbReference type="Gene3D" id="1.10.167.10">
    <property type="entry name" value="Regulator of G-protein Signalling 4, domain 2"/>
    <property type="match status" value="1"/>
</dbReference>
<protein>
    <submittedName>
        <fullName evidence="4">Rax1 protein</fullName>
    </submittedName>
</protein>
<dbReference type="CDD" id="cd07440">
    <property type="entry name" value="RGS"/>
    <property type="match status" value="1"/>
</dbReference>
<dbReference type="GO" id="GO:0005886">
    <property type="term" value="C:plasma membrane"/>
    <property type="evidence" value="ECO:0007669"/>
    <property type="project" value="TreeGrafter"/>
</dbReference>
<sequence length="519" mass="58801">METNNEVVVPNVGGTDIRETNNLKMNNYTSDNPIHTSLTNSSFNESQYSSSERINRLPTLFEVLNKKTESPVDLWSFYVFMRDEQHAVDYLDFWIDVVSHLALCKQYVKGLRESVLLTEKEKRNTSGGKFPENYPSGFTDSQYDPRNLAPLAGGNDRKNYDSYHSEGTRLPKTSSISSSVLLEALINEGVLDEPNSKRLSSFLRGEEPINDQRFSELLEKLQKSDIENSTTGENTPGLNHLSGVSAANNHALKSLVPELQKVYNRYSQSTTSNKNSMIQYPSFANAPPLPDDIKVSPEDIEKMVNDDALAAATQGSPSKVKREDLRSSSRRILVTYFIDNSEKKLQLPEKIIRQIRHSIEVQGRDDPEVFDEARDYVFQAMEREAFPNFLKSAALNNITKKSFNIRLVAGFFFFFVAFWVGYTLIFLGYSPKHDRATVTIPFFLGTYLLVTALFRLDPALCTLGYAESNASTNKHHYIELKEPYVKKLLFQRSIWVAIIICVISAAFSCLFSLVPGHRL</sequence>
<feature type="transmembrane region" description="Helical" evidence="2">
    <location>
        <begin position="407"/>
        <end position="429"/>
    </location>
</feature>
<dbReference type="GO" id="GO:0008104">
    <property type="term" value="P:intracellular protein localization"/>
    <property type="evidence" value="ECO:0007669"/>
    <property type="project" value="TreeGrafter"/>
</dbReference>
<feature type="transmembrane region" description="Helical" evidence="2">
    <location>
        <begin position="494"/>
        <end position="514"/>
    </location>
</feature>
<dbReference type="InterPro" id="IPR016137">
    <property type="entry name" value="RGS"/>
</dbReference>
<feature type="transmembrane region" description="Helical" evidence="2">
    <location>
        <begin position="436"/>
        <end position="456"/>
    </location>
</feature>
<dbReference type="SUPFAM" id="SSF48097">
    <property type="entry name" value="Regulator of G-protein signaling, RGS"/>
    <property type="match status" value="1"/>
</dbReference>
<keyword evidence="2" id="KW-0812">Transmembrane</keyword>
<dbReference type="AlphaFoldDB" id="A0AAV5QPJ3"/>
<accession>A0AAV5QPJ3</accession>
<evidence type="ECO:0000256" key="2">
    <source>
        <dbReference type="SAM" id="Phobius"/>
    </source>
</evidence>
<evidence type="ECO:0000259" key="3">
    <source>
        <dbReference type="PROSITE" id="PS50132"/>
    </source>
</evidence>
<feature type="compositionally biased region" description="Basic and acidic residues" evidence="1">
    <location>
        <begin position="155"/>
        <end position="169"/>
    </location>
</feature>
<keyword evidence="2" id="KW-1133">Transmembrane helix</keyword>
<dbReference type="RefSeq" id="XP_064853084.1">
    <property type="nucleotide sequence ID" value="XM_064997012.1"/>
</dbReference>
<reference evidence="4 5" key="1">
    <citation type="journal article" date="2023" name="Elife">
        <title>Identification of key yeast species and microbe-microbe interactions impacting larval growth of Drosophila in the wild.</title>
        <authorList>
            <person name="Mure A."/>
            <person name="Sugiura Y."/>
            <person name="Maeda R."/>
            <person name="Honda K."/>
            <person name="Sakurai N."/>
            <person name="Takahashi Y."/>
            <person name="Watada M."/>
            <person name="Katoh T."/>
            <person name="Gotoh A."/>
            <person name="Gotoh Y."/>
            <person name="Taniguchi I."/>
            <person name="Nakamura K."/>
            <person name="Hayashi T."/>
            <person name="Katayama T."/>
            <person name="Uemura T."/>
            <person name="Hattori Y."/>
        </authorList>
    </citation>
    <scope>NUCLEOTIDE SEQUENCE [LARGE SCALE GENOMIC DNA]</scope>
    <source>
        <strain evidence="4 5">SC-9</strain>
    </source>
</reference>
<dbReference type="InterPro" id="IPR036305">
    <property type="entry name" value="RGS_sf"/>
</dbReference>
<dbReference type="EMBL" id="BTFZ01000011">
    <property type="protein sequence ID" value="GMM36088.1"/>
    <property type="molecule type" value="Genomic_DNA"/>
</dbReference>
<dbReference type="InterPro" id="IPR052246">
    <property type="entry name" value="Cell_Polariz_PKAAnc"/>
</dbReference>
<dbReference type="PANTHER" id="PTHR13155">
    <property type="entry name" value="A-KINASE ANCHOR PROTEINS"/>
    <property type="match status" value="1"/>
</dbReference>
<keyword evidence="2" id="KW-0472">Membrane</keyword>
<evidence type="ECO:0000313" key="4">
    <source>
        <dbReference type="EMBL" id="GMM36088.1"/>
    </source>
</evidence>
<gene>
    <name evidence="4" type="ORF">DASC09_034130</name>
</gene>
<comment type="caution">
    <text evidence="4">The sequence shown here is derived from an EMBL/GenBank/DDBJ whole genome shotgun (WGS) entry which is preliminary data.</text>
</comment>
<evidence type="ECO:0000313" key="5">
    <source>
        <dbReference type="Proteomes" id="UP001360560"/>
    </source>
</evidence>
<keyword evidence="5" id="KW-1185">Reference proteome</keyword>
<dbReference type="Proteomes" id="UP001360560">
    <property type="component" value="Unassembled WGS sequence"/>
</dbReference>
<proteinExistence type="predicted"/>
<dbReference type="InterPro" id="IPR044926">
    <property type="entry name" value="RGS_subdomain_2"/>
</dbReference>
<dbReference type="SMART" id="SM00315">
    <property type="entry name" value="RGS"/>
    <property type="match status" value="1"/>
</dbReference>
<organism evidence="4 5">
    <name type="scientific">Saccharomycopsis crataegensis</name>
    <dbReference type="NCBI Taxonomy" id="43959"/>
    <lineage>
        <taxon>Eukaryota</taxon>
        <taxon>Fungi</taxon>
        <taxon>Dikarya</taxon>
        <taxon>Ascomycota</taxon>
        <taxon>Saccharomycotina</taxon>
        <taxon>Saccharomycetes</taxon>
        <taxon>Saccharomycopsidaceae</taxon>
        <taxon>Saccharomycopsis</taxon>
    </lineage>
</organism>